<evidence type="ECO:0000259" key="1">
    <source>
        <dbReference type="Pfam" id="PF03413"/>
    </source>
</evidence>
<protein>
    <recommendedName>
        <fullName evidence="1">PepSY domain-containing protein</fullName>
    </recommendedName>
</protein>
<name>A0A0F9ANK7_9ZZZZ</name>
<feature type="domain" description="PepSY" evidence="1">
    <location>
        <begin position="118"/>
        <end position="168"/>
    </location>
</feature>
<dbReference type="Pfam" id="PF03413">
    <property type="entry name" value="PepSY"/>
    <property type="match status" value="2"/>
</dbReference>
<organism evidence="2">
    <name type="scientific">marine sediment metagenome</name>
    <dbReference type="NCBI Taxonomy" id="412755"/>
    <lineage>
        <taxon>unclassified sequences</taxon>
        <taxon>metagenomes</taxon>
        <taxon>ecological metagenomes</taxon>
    </lineage>
</organism>
<accession>A0A0F9ANK7</accession>
<dbReference type="AlphaFoldDB" id="A0A0F9ANK7"/>
<dbReference type="Gene3D" id="3.10.450.40">
    <property type="match status" value="2"/>
</dbReference>
<comment type="caution">
    <text evidence="2">The sequence shown here is derived from an EMBL/GenBank/DDBJ whole genome shotgun (WGS) entry which is preliminary data.</text>
</comment>
<sequence>MPHKFTAIATTLFLAPAALFAQETAPQTDRISMSQAIKAAQASIDGGVLEAEIETEGDALVYEIDLVRGEAVYEITVNATTGAVLSQSEEQLTSFLSGLFKEDELRAAGDSRAVLMKALAEIEGQDGTQVEELSLDDEDDRMVYEVELTDASGERELLIDASTGELTNDD</sequence>
<dbReference type="InterPro" id="IPR025711">
    <property type="entry name" value="PepSY"/>
</dbReference>
<evidence type="ECO:0000313" key="2">
    <source>
        <dbReference type="EMBL" id="KKL10975.1"/>
    </source>
</evidence>
<feature type="domain" description="PepSY" evidence="1">
    <location>
        <begin position="30"/>
        <end position="87"/>
    </location>
</feature>
<reference evidence="2" key="1">
    <citation type="journal article" date="2015" name="Nature">
        <title>Complex archaea that bridge the gap between prokaryotes and eukaryotes.</title>
        <authorList>
            <person name="Spang A."/>
            <person name="Saw J.H."/>
            <person name="Jorgensen S.L."/>
            <person name="Zaremba-Niedzwiedzka K."/>
            <person name="Martijn J."/>
            <person name="Lind A.E."/>
            <person name="van Eijk R."/>
            <person name="Schleper C."/>
            <person name="Guy L."/>
            <person name="Ettema T.J."/>
        </authorList>
    </citation>
    <scope>NUCLEOTIDE SEQUENCE</scope>
</reference>
<dbReference type="EMBL" id="LAZR01041841">
    <property type="protein sequence ID" value="KKL10975.1"/>
    <property type="molecule type" value="Genomic_DNA"/>
</dbReference>
<gene>
    <name evidence="2" type="ORF">LCGC14_2550450</name>
</gene>
<proteinExistence type="predicted"/>